<reference evidence="2 3" key="1">
    <citation type="submission" date="2014-10" db="EMBL/GenBank/DDBJ databases">
        <authorList>
            <person name="Seo M.-J."/>
            <person name="Seok Y.J."/>
            <person name="Cha I.-T."/>
        </authorList>
    </citation>
    <scope>NUCLEOTIDE SEQUENCE [LARGE SCALE GENOMIC DNA]</scope>
    <source>
        <strain evidence="2 3">NEU</strain>
    </source>
</reference>
<name>A0A1S2NF45_9BURK</name>
<comment type="caution">
    <text evidence="2">The sequence shown here is derived from an EMBL/GenBank/DDBJ whole genome shotgun (WGS) entry which is preliminary data.</text>
</comment>
<gene>
    <name evidence="2" type="ORF">LO55_3946</name>
</gene>
<keyword evidence="1" id="KW-0812">Transmembrane</keyword>
<evidence type="ECO:0000313" key="3">
    <source>
        <dbReference type="Proteomes" id="UP000180246"/>
    </source>
</evidence>
<feature type="transmembrane region" description="Helical" evidence="1">
    <location>
        <begin position="31"/>
        <end position="51"/>
    </location>
</feature>
<organism evidence="2 3">
    <name type="scientific">Massilia timonae</name>
    <dbReference type="NCBI Taxonomy" id="47229"/>
    <lineage>
        <taxon>Bacteria</taxon>
        <taxon>Pseudomonadati</taxon>
        <taxon>Pseudomonadota</taxon>
        <taxon>Betaproteobacteria</taxon>
        <taxon>Burkholderiales</taxon>
        <taxon>Oxalobacteraceae</taxon>
        <taxon>Telluria group</taxon>
        <taxon>Massilia</taxon>
    </lineage>
</organism>
<dbReference type="InterPro" id="IPR046027">
    <property type="entry name" value="DUF5985"/>
</dbReference>
<keyword evidence="1" id="KW-0472">Membrane</keyword>
<dbReference type="Pfam" id="PF19447">
    <property type="entry name" value="DUF5985"/>
    <property type="match status" value="1"/>
</dbReference>
<protein>
    <submittedName>
        <fullName evidence="2">Putative membrane protein</fullName>
    </submittedName>
</protein>
<dbReference type="AlphaFoldDB" id="A0A1S2NF45"/>
<feature type="transmembrane region" description="Helical" evidence="1">
    <location>
        <begin position="63"/>
        <end position="82"/>
    </location>
</feature>
<evidence type="ECO:0000313" key="2">
    <source>
        <dbReference type="EMBL" id="OIJ43658.1"/>
    </source>
</evidence>
<dbReference type="EMBL" id="JRYB01000001">
    <property type="protein sequence ID" value="OIJ43658.1"/>
    <property type="molecule type" value="Genomic_DNA"/>
</dbReference>
<keyword evidence="1" id="KW-1133">Transmembrane helix</keyword>
<sequence>MGEVIYTLCMLTALTCAVLLFAGYRRTRLRLLFWSGACFAGMTLNNLLLLLDKVVFPTQVDLLPWRQASALVACLLLLYGLIYEKD</sequence>
<accession>A0A1S2NF45</accession>
<proteinExistence type="predicted"/>
<evidence type="ECO:0000256" key="1">
    <source>
        <dbReference type="SAM" id="Phobius"/>
    </source>
</evidence>
<dbReference type="RefSeq" id="WP_005670799.1">
    <property type="nucleotide sequence ID" value="NZ_CAUQYF010000053.1"/>
</dbReference>
<dbReference type="Proteomes" id="UP000180246">
    <property type="component" value="Unassembled WGS sequence"/>
</dbReference>
<feature type="transmembrane region" description="Helical" evidence="1">
    <location>
        <begin position="5"/>
        <end position="24"/>
    </location>
</feature>